<dbReference type="SUPFAM" id="SSF161084">
    <property type="entry name" value="MAPEG domain-like"/>
    <property type="match status" value="1"/>
</dbReference>
<evidence type="ECO:0000256" key="12">
    <source>
        <dbReference type="ARBA" id="ARBA00023288"/>
    </source>
</evidence>
<dbReference type="FunFam" id="1.20.120.550:FF:000004">
    <property type="entry name" value="Microsomal glutathione S-transferase 3"/>
    <property type="match status" value="1"/>
</dbReference>
<dbReference type="InterPro" id="IPR023352">
    <property type="entry name" value="MAPEG-like_dom_sf"/>
</dbReference>
<dbReference type="Pfam" id="PF01124">
    <property type="entry name" value="MAPEG"/>
    <property type="match status" value="1"/>
</dbReference>
<evidence type="ECO:0000256" key="17">
    <source>
        <dbReference type="ARBA" id="ARBA00051411"/>
    </source>
</evidence>
<keyword evidence="8" id="KW-0496">Mitochondrion</keyword>
<gene>
    <name evidence="22" type="ORF">Glove_26g255</name>
</gene>
<evidence type="ECO:0000256" key="9">
    <source>
        <dbReference type="ARBA" id="ARBA00023136"/>
    </source>
</evidence>
<name>A0A397JIG5_9GLOM</name>
<evidence type="ECO:0000256" key="20">
    <source>
        <dbReference type="ARBA" id="ARBA00076908"/>
    </source>
</evidence>
<keyword evidence="6" id="KW-0560">Oxidoreductase</keyword>
<reference evidence="22 23" key="1">
    <citation type="submission" date="2018-08" db="EMBL/GenBank/DDBJ databases">
        <title>Genome and evolution of the arbuscular mycorrhizal fungus Diversispora epigaea (formerly Glomus versiforme) and its bacterial endosymbionts.</title>
        <authorList>
            <person name="Sun X."/>
            <person name="Fei Z."/>
            <person name="Harrison M."/>
        </authorList>
    </citation>
    <scope>NUCLEOTIDE SEQUENCE [LARGE SCALE GENOMIC DNA]</scope>
    <source>
        <strain evidence="22 23">IT104</strain>
    </source>
</reference>
<keyword evidence="9 21" id="KW-0472">Membrane</keyword>
<dbReference type="AlphaFoldDB" id="A0A397JIG5"/>
<evidence type="ECO:0000256" key="18">
    <source>
        <dbReference type="ARBA" id="ARBA00069748"/>
    </source>
</evidence>
<keyword evidence="4" id="KW-1000">Mitochondrion outer membrane</keyword>
<dbReference type="InterPro" id="IPR001129">
    <property type="entry name" value="Membr-assoc_MAPEG"/>
</dbReference>
<evidence type="ECO:0000256" key="14">
    <source>
        <dbReference type="ARBA" id="ARBA00037916"/>
    </source>
</evidence>
<dbReference type="GO" id="GO:0004364">
    <property type="term" value="F:glutathione transferase activity"/>
    <property type="evidence" value="ECO:0007669"/>
    <property type="project" value="TreeGrafter"/>
</dbReference>
<evidence type="ECO:0000256" key="21">
    <source>
        <dbReference type="SAM" id="Phobius"/>
    </source>
</evidence>
<evidence type="ECO:0000256" key="11">
    <source>
        <dbReference type="ARBA" id="ARBA00023239"/>
    </source>
</evidence>
<evidence type="ECO:0000313" key="22">
    <source>
        <dbReference type="EMBL" id="RHZ88159.1"/>
    </source>
</evidence>
<keyword evidence="23" id="KW-1185">Reference proteome</keyword>
<feature type="transmembrane region" description="Helical" evidence="21">
    <location>
        <begin position="12"/>
        <end position="29"/>
    </location>
</feature>
<protein>
    <recommendedName>
        <fullName evidence="18">Glutathione S-transferase 3, mitochondrial</fullName>
        <ecNumber evidence="15">4.4.1.20</ecNumber>
    </recommendedName>
    <alternativeName>
        <fullName evidence="19">Glutathione peroxidase MGST3</fullName>
    </alternativeName>
    <alternativeName>
        <fullName evidence="20">LTC4 synthase MGST3</fullName>
    </alternativeName>
</protein>
<feature type="transmembrane region" description="Helical" evidence="21">
    <location>
        <begin position="91"/>
        <end position="111"/>
    </location>
</feature>
<dbReference type="GO" id="GO:0004602">
    <property type="term" value="F:glutathione peroxidase activity"/>
    <property type="evidence" value="ECO:0007669"/>
    <property type="project" value="TreeGrafter"/>
</dbReference>
<keyword evidence="11" id="KW-0456">Lyase</keyword>
<evidence type="ECO:0000256" key="10">
    <source>
        <dbReference type="ARBA" id="ARBA00023139"/>
    </source>
</evidence>
<keyword evidence="2" id="KW-0808">Transferase</keyword>
<dbReference type="GO" id="GO:0005783">
    <property type="term" value="C:endoplasmic reticulum"/>
    <property type="evidence" value="ECO:0007669"/>
    <property type="project" value="TreeGrafter"/>
</dbReference>
<evidence type="ECO:0000256" key="3">
    <source>
        <dbReference type="ARBA" id="ARBA00022692"/>
    </source>
</evidence>
<evidence type="ECO:0000256" key="15">
    <source>
        <dbReference type="ARBA" id="ARBA00039056"/>
    </source>
</evidence>
<dbReference type="PANTHER" id="PTHR10250">
    <property type="entry name" value="MICROSOMAL GLUTATHIONE S-TRANSFERASE"/>
    <property type="match status" value="1"/>
</dbReference>
<dbReference type="Gene3D" id="1.20.120.550">
    <property type="entry name" value="Membrane associated eicosanoid/glutathione metabolism-like domain"/>
    <property type="match status" value="1"/>
</dbReference>
<dbReference type="GO" id="GO:0006629">
    <property type="term" value="P:lipid metabolic process"/>
    <property type="evidence" value="ECO:0007669"/>
    <property type="project" value="UniProtKB-KW"/>
</dbReference>
<dbReference type="GO" id="GO:0004464">
    <property type="term" value="F:leukotriene-C4 synthase activity"/>
    <property type="evidence" value="ECO:0007669"/>
    <property type="project" value="UniProtKB-EC"/>
</dbReference>
<evidence type="ECO:0000256" key="5">
    <source>
        <dbReference type="ARBA" id="ARBA00022989"/>
    </source>
</evidence>
<dbReference type="Proteomes" id="UP000266861">
    <property type="component" value="Unassembled WGS sequence"/>
</dbReference>
<comment type="subcellular location">
    <subcellularLocation>
        <location evidence="1">Mitochondrion outer membrane</location>
        <topology evidence="1">Multi-pass membrane protein</topology>
    </subcellularLocation>
</comment>
<evidence type="ECO:0000256" key="6">
    <source>
        <dbReference type="ARBA" id="ARBA00023002"/>
    </source>
</evidence>
<comment type="pathway">
    <text evidence="14">Lipid metabolism; arachidonate metabolism.</text>
</comment>
<keyword evidence="7" id="KW-0443">Lipid metabolism</keyword>
<dbReference type="EC" id="4.4.1.20" evidence="15"/>
<comment type="catalytic activity">
    <reaction evidence="17">
        <text>15-deoxy-Delta(12,14)-prostaglandin J2 + glutathione = 15-deoxy-Delta(12,14)-prostaglandin J2-S-(R)-glutathione</text>
        <dbReference type="Rhea" id="RHEA:75963"/>
        <dbReference type="ChEBI" id="CHEBI:57925"/>
        <dbReference type="ChEBI" id="CHEBI:85236"/>
        <dbReference type="ChEBI" id="CHEBI:194498"/>
    </reaction>
    <physiologicalReaction direction="left-to-right" evidence="17">
        <dbReference type="Rhea" id="RHEA:75964"/>
    </physiologicalReaction>
</comment>
<evidence type="ECO:0000256" key="13">
    <source>
        <dbReference type="ARBA" id="ARBA00037884"/>
    </source>
</evidence>
<evidence type="ECO:0000256" key="16">
    <source>
        <dbReference type="ARBA" id="ARBA00049298"/>
    </source>
</evidence>
<dbReference type="GO" id="GO:0005635">
    <property type="term" value="C:nuclear envelope"/>
    <property type="evidence" value="ECO:0007669"/>
    <property type="project" value="TreeGrafter"/>
</dbReference>
<dbReference type="GO" id="GO:0005741">
    <property type="term" value="C:mitochondrial outer membrane"/>
    <property type="evidence" value="ECO:0007669"/>
    <property type="project" value="UniProtKB-SubCell"/>
</dbReference>
<keyword evidence="5 21" id="KW-1133">Transmembrane helix</keyword>
<evidence type="ECO:0000256" key="4">
    <source>
        <dbReference type="ARBA" id="ARBA00022787"/>
    </source>
</evidence>
<evidence type="ECO:0000256" key="8">
    <source>
        <dbReference type="ARBA" id="ARBA00023128"/>
    </source>
</evidence>
<dbReference type="OrthoDB" id="410651at2759"/>
<evidence type="ECO:0000256" key="1">
    <source>
        <dbReference type="ARBA" id="ARBA00004374"/>
    </source>
</evidence>
<comment type="pathway">
    <text evidence="13">Lipid metabolism; leukotriene C4 biosynthesis.</text>
</comment>
<dbReference type="PANTHER" id="PTHR10250:SF26">
    <property type="entry name" value="GLUTATHIONE S-TRANSFERASE 3, MITOCHONDRIAL"/>
    <property type="match status" value="1"/>
</dbReference>
<sequence length="145" mass="15907">MVHIEITREFGYVIATGIASIFLTIYLGAKAGMARRKAGVPYPFMYATAEEAKNDHKKMIFNCHQRAHLNTLEIYPQFLFILVMGGLKYPILSSIGGVIYILGRLAFAWGYQTGDPSKRVRGAFGYIGALTLIGTSVASAISLLI</sequence>
<dbReference type="InterPro" id="IPR050997">
    <property type="entry name" value="MAPEG"/>
</dbReference>
<evidence type="ECO:0000256" key="7">
    <source>
        <dbReference type="ARBA" id="ARBA00023098"/>
    </source>
</evidence>
<keyword evidence="10" id="KW-0564">Palmitate</keyword>
<evidence type="ECO:0000256" key="19">
    <source>
        <dbReference type="ARBA" id="ARBA00075145"/>
    </source>
</evidence>
<dbReference type="EMBL" id="PQFF01000024">
    <property type="protein sequence ID" value="RHZ88159.1"/>
    <property type="molecule type" value="Genomic_DNA"/>
</dbReference>
<evidence type="ECO:0000256" key="2">
    <source>
        <dbReference type="ARBA" id="ARBA00022679"/>
    </source>
</evidence>
<comment type="catalytic activity">
    <reaction evidence="16">
        <text>leukotriene C4 = leukotriene A4 + glutathione</text>
        <dbReference type="Rhea" id="RHEA:17617"/>
        <dbReference type="ChEBI" id="CHEBI:57463"/>
        <dbReference type="ChEBI" id="CHEBI:57925"/>
        <dbReference type="ChEBI" id="CHEBI:57973"/>
        <dbReference type="EC" id="4.4.1.20"/>
    </reaction>
    <physiologicalReaction direction="right-to-left" evidence="16">
        <dbReference type="Rhea" id="RHEA:17619"/>
    </physiologicalReaction>
</comment>
<feature type="transmembrane region" description="Helical" evidence="21">
    <location>
        <begin position="123"/>
        <end position="144"/>
    </location>
</feature>
<organism evidence="22 23">
    <name type="scientific">Diversispora epigaea</name>
    <dbReference type="NCBI Taxonomy" id="1348612"/>
    <lineage>
        <taxon>Eukaryota</taxon>
        <taxon>Fungi</taxon>
        <taxon>Fungi incertae sedis</taxon>
        <taxon>Mucoromycota</taxon>
        <taxon>Glomeromycotina</taxon>
        <taxon>Glomeromycetes</taxon>
        <taxon>Diversisporales</taxon>
        <taxon>Diversisporaceae</taxon>
        <taxon>Diversispora</taxon>
    </lineage>
</organism>
<proteinExistence type="predicted"/>
<keyword evidence="12" id="KW-0449">Lipoprotein</keyword>
<accession>A0A397JIG5</accession>
<keyword evidence="3 21" id="KW-0812">Transmembrane</keyword>
<comment type="caution">
    <text evidence="22">The sequence shown here is derived from an EMBL/GenBank/DDBJ whole genome shotgun (WGS) entry which is preliminary data.</text>
</comment>
<evidence type="ECO:0000313" key="23">
    <source>
        <dbReference type="Proteomes" id="UP000266861"/>
    </source>
</evidence>
<dbReference type="STRING" id="1348612.A0A397JIG5"/>